<protein>
    <submittedName>
        <fullName evidence="2">Uncharacterized protein</fullName>
    </submittedName>
</protein>
<name>A0AAJ6MT32_9PSED</name>
<keyword evidence="1" id="KW-0812">Transmembrane</keyword>
<accession>A0AAJ6MT32</accession>
<keyword evidence="1" id="KW-1133">Transmembrane helix</keyword>
<sequence length="114" mass="12631">MITRDFFPYNKSINEGRPVIVMDCVKYGKGLLLASLIPVMLALLYVSTLPAAIKCCAFQLALALGMLLVLSTRQQWIRVLVVVSFMLKFAALEALDEKAGSMPFVSILYAFILL</sequence>
<dbReference type="EMBL" id="CP134081">
    <property type="protein sequence ID" value="WNC09175.1"/>
    <property type="molecule type" value="Genomic_DNA"/>
</dbReference>
<proteinExistence type="predicted"/>
<dbReference type="RefSeq" id="WP_310791665.1">
    <property type="nucleotide sequence ID" value="NZ_CP134081.1"/>
</dbReference>
<evidence type="ECO:0000256" key="1">
    <source>
        <dbReference type="SAM" id="Phobius"/>
    </source>
</evidence>
<organism evidence="2 3">
    <name type="scientific">Pseudomonas coleopterorum</name>
    <dbReference type="NCBI Taxonomy" id="1605838"/>
    <lineage>
        <taxon>Bacteria</taxon>
        <taxon>Pseudomonadati</taxon>
        <taxon>Pseudomonadota</taxon>
        <taxon>Gammaproteobacteria</taxon>
        <taxon>Pseudomonadales</taxon>
        <taxon>Pseudomonadaceae</taxon>
        <taxon>Pseudomonas</taxon>
    </lineage>
</organism>
<dbReference type="Proteomes" id="UP001258207">
    <property type="component" value="Chromosome"/>
</dbReference>
<keyword evidence="1" id="KW-0472">Membrane</keyword>
<feature type="transmembrane region" description="Helical" evidence="1">
    <location>
        <begin position="27"/>
        <end position="45"/>
    </location>
</feature>
<gene>
    <name evidence="2" type="ORF">RI108_18135</name>
</gene>
<evidence type="ECO:0000313" key="2">
    <source>
        <dbReference type="EMBL" id="WNC09175.1"/>
    </source>
</evidence>
<dbReference type="AlphaFoldDB" id="A0AAJ6MT32"/>
<evidence type="ECO:0000313" key="3">
    <source>
        <dbReference type="Proteomes" id="UP001258207"/>
    </source>
</evidence>
<reference evidence="2" key="1">
    <citation type="submission" date="2023-09" db="EMBL/GenBank/DDBJ databases">
        <title>First report of Pseudomonas coleopterorum DJ13 causing leaf spot on Rhododendron pulchrum Sweet in China.</title>
        <authorList>
            <person name="Zhang Y."/>
        </authorList>
    </citation>
    <scope>NUCLEOTIDE SEQUENCE</scope>
    <source>
        <strain evidence="2">DJ13</strain>
    </source>
</reference>